<keyword evidence="2" id="KW-1185">Reference proteome</keyword>
<dbReference type="KEGG" id="bps:BPSS0380A"/>
<proteinExistence type="predicted"/>
<dbReference type="EMBL" id="BX571966">
    <property type="protein sequence ID" value="CAH37829.1"/>
    <property type="molecule type" value="Genomic_DNA"/>
</dbReference>
<evidence type="ECO:0000313" key="2">
    <source>
        <dbReference type="Proteomes" id="UP000000605"/>
    </source>
</evidence>
<protein>
    <submittedName>
        <fullName evidence="1">Uncharacterized protein</fullName>
    </submittedName>
</protein>
<name>Q63NB8_BURPS</name>
<reference evidence="1 2" key="1">
    <citation type="journal article" date="2004" name="Proc. Natl. Acad. Sci. U.S.A.">
        <title>Genomic plasticity of the causative agent of melioidosis, Burkholderia pseudomallei.</title>
        <authorList>
            <person name="Holden M.T.G."/>
            <person name="Titball R.W."/>
            <person name="Peacock S.J."/>
            <person name="Cerdeno-Tarraga A.M."/>
            <person name="Atkins T."/>
            <person name="Crossman L.C."/>
            <person name="Pitt T."/>
            <person name="Churcher C."/>
            <person name="Mungall K."/>
            <person name="Bentley S.D."/>
            <person name="Sebaihia M."/>
            <person name="Thomson N.R."/>
            <person name="Bason N."/>
            <person name="Beacham I.R."/>
            <person name="Brooks K."/>
            <person name="Brown K.A."/>
            <person name="Brown N.F."/>
            <person name="Challis G.L."/>
            <person name="Cherevach I."/>
            <person name="Chillingworth T."/>
            <person name="Cronin A."/>
            <person name="Crosset B."/>
            <person name="Davis P."/>
            <person name="DeShazer D."/>
            <person name="Feltwell T."/>
            <person name="Fraser A."/>
            <person name="Hance Z."/>
            <person name="Hauser H."/>
            <person name="Holroyd S."/>
            <person name="Jagels K."/>
            <person name="Keith K.E."/>
            <person name="Maddison M."/>
            <person name="Moule S."/>
            <person name="Price C."/>
            <person name="Quail M.A."/>
            <person name="Rabbinowitsch E."/>
            <person name="Rutherford K."/>
            <person name="Sanders M."/>
            <person name="Simmonds M."/>
            <person name="Songsivilai S."/>
            <person name="Stevens K."/>
            <person name="Tumapa S."/>
            <person name="Vesaratchavest M."/>
            <person name="Whitehead S."/>
            <person name="Yeats C."/>
            <person name="Barrell B.G."/>
            <person name="Oyston P.C.F."/>
            <person name="Parkhill J."/>
        </authorList>
    </citation>
    <scope>NUCLEOTIDE SEQUENCE [LARGE SCALE GENOMIC DNA]</scope>
    <source>
        <strain evidence="1 2">K96243</strain>
    </source>
</reference>
<sequence>MEHVEMEYLIEAAVFRKDVCAGFDHKMVVKALMKRGVLMPRSDGSPYRQECIPSHGKFMVYRAFARRSSSSNCESRRRRAGGWWRAIPCAGFRACASK</sequence>
<dbReference type="Proteomes" id="UP000000605">
    <property type="component" value="Chromosome 2"/>
</dbReference>
<evidence type="ECO:0000313" key="1">
    <source>
        <dbReference type="EMBL" id="CAH37829.1"/>
    </source>
</evidence>
<dbReference type="AlphaFoldDB" id="Q63NB8"/>
<dbReference type="STRING" id="272560.BPSS0380A"/>
<dbReference type="PATRIC" id="fig|272560.6.peg.4374"/>
<accession>Q63NB8</accession>
<organism evidence="1 2">
    <name type="scientific">Burkholderia pseudomallei (strain K96243)</name>
    <dbReference type="NCBI Taxonomy" id="272560"/>
    <lineage>
        <taxon>Bacteria</taxon>
        <taxon>Pseudomonadati</taxon>
        <taxon>Pseudomonadota</taxon>
        <taxon>Betaproteobacteria</taxon>
        <taxon>Burkholderiales</taxon>
        <taxon>Burkholderiaceae</taxon>
        <taxon>Burkholderia</taxon>
        <taxon>pseudomallei group</taxon>
    </lineage>
</organism>
<gene>
    <name evidence="1" type="ORF">BPSS0380A</name>
</gene>